<dbReference type="GeneID" id="98919519"/>
<dbReference type="OrthoDB" id="1854640at2"/>
<accession>A0A1E3U570</accession>
<proteinExistence type="predicted"/>
<gene>
    <name evidence="2" type="ORF">BEI59_36275</name>
</gene>
<dbReference type="AlphaFoldDB" id="A0A1E3U570"/>
<dbReference type="InterPro" id="IPR056670">
    <property type="entry name" value="DUF7768"/>
</dbReference>
<reference evidence="2 3" key="1">
    <citation type="submission" date="2016-08" db="EMBL/GenBank/DDBJ databases">
        <authorList>
            <person name="Seilhamer J.J."/>
        </authorList>
    </citation>
    <scope>NUCLEOTIDE SEQUENCE [LARGE SCALE GENOMIC DNA]</scope>
    <source>
        <strain evidence="2 3">NML150140-1</strain>
    </source>
</reference>
<dbReference type="Pfam" id="PF24963">
    <property type="entry name" value="DUF7768"/>
    <property type="match status" value="1"/>
</dbReference>
<comment type="caution">
    <text evidence="2">The sequence shown here is derived from an EMBL/GenBank/DDBJ whole genome shotgun (WGS) entry which is preliminary data.</text>
</comment>
<evidence type="ECO:0000313" key="3">
    <source>
        <dbReference type="Proteomes" id="UP000094271"/>
    </source>
</evidence>
<name>A0A1E3U570_9FIRM</name>
<organism evidence="2 3">
    <name type="scientific">Eisenbergiella tayi</name>
    <dbReference type="NCBI Taxonomy" id="1432052"/>
    <lineage>
        <taxon>Bacteria</taxon>
        <taxon>Bacillati</taxon>
        <taxon>Bacillota</taxon>
        <taxon>Clostridia</taxon>
        <taxon>Lachnospirales</taxon>
        <taxon>Lachnospiraceae</taxon>
        <taxon>Eisenbergiella</taxon>
    </lineage>
</organism>
<feature type="domain" description="DUF7768" evidence="1">
    <location>
        <begin position="7"/>
        <end position="96"/>
    </location>
</feature>
<dbReference type="RefSeq" id="WP_005601715.1">
    <property type="nucleotide sequence ID" value="NZ_MEHA01000058.1"/>
</dbReference>
<sequence>MNNKPWAYVTSAWSADRSRAKRSAKRYCRKLYEAGYTPICPLLSLPEVIDTSNADEYKDYMDMSEDMLRRSRILVVCGSAVDDTVLTDIAIANRFHVASSTMRGVLGVDKNKKEQ</sequence>
<evidence type="ECO:0000259" key="1">
    <source>
        <dbReference type="Pfam" id="PF24963"/>
    </source>
</evidence>
<dbReference type="Proteomes" id="UP000094271">
    <property type="component" value="Unassembled WGS sequence"/>
</dbReference>
<dbReference type="EMBL" id="MEHA01000058">
    <property type="protein sequence ID" value="ODR33650.1"/>
    <property type="molecule type" value="Genomic_DNA"/>
</dbReference>
<evidence type="ECO:0000313" key="2">
    <source>
        <dbReference type="EMBL" id="ODR33650.1"/>
    </source>
</evidence>
<protein>
    <recommendedName>
        <fullName evidence="1">DUF7768 domain-containing protein</fullName>
    </recommendedName>
</protein>
<dbReference type="Gene3D" id="3.40.50.10400">
    <property type="entry name" value="Hypothetical protein PA1492"/>
    <property type="match status" value="1"/>
</dbReference>